<comment type="similarity">
    <text evidence="2">Belongs to the glucosamine/galactosamine-6-phosphate isomerase family.</text>
</comment>
<evidence type="ECO:0000256" key="3">
    <source>
        <dbReference type="ARBA" id="ARBA00012680"/>
    </source>
</evidence>
<dbReference type="PANTHER" id="PTHR11280">
    <property type="entry name" value="GLUCOSAMINE-6-PHOSPHATE ISOMERASE"/>
    <property type="match status" value="1"/>
</dbReference>
<dbReference type="InterPro" id="IPR018321">
    <property type="entry name" value="Glucosamine6P_isomerase_CS"/>
</dbReference>
<evidence type="ECO:0000313" key="7">
    <source>
        <dbReference type="Proteomes" id="UP000092666"/>
    </source>
</evidence>
<reference evidence="7" key="2">
    <citation type="submission" date="2013-12" db="EMBL/GenBank/DDBJ databases">
        <title>Evolution of pathogenesis and genome organization in the Tremellales.</title>
        <authorList>
            <person name="Cuomo C."/>
            <person name="Litvintseva A."/>
            <person name="Heitman J."/>
            <person name="Chen Y."/>
            <person name="Sun S."/>
            <person name="Springer D."/>
            <person name="Dromer F."/>
            <person name="Young S."/>
            <person name="Zeng Q."/>
            <person name="Chapman S."/>
            <person name="Gujja S."/>
            <person name="Saif S."/>
            <person name="Birren B."/>
        </authorList>
    </citation>
    <scope>NUCLEOTIDE SEQUENCE [LARGE SCALE GENOMIC DNA]</scope>
    <source>
        <strain evidence="7">BCC8398</strain>
    </source>
</reference>
<dbReference type="SUPFAM" id="SSF100950">
    <property type="entry name" value="NagB/RpiA/CoA transferase-like"/>
    <property type="match status" value="1"/>
</dbReference>
<reference evidence="6 7" key="1">
    <citation type="submission" date="2013-07" db="EMBL/GenBank/DDBJ databases">
        <title>The Genome Sequence of Cryptococcus heveanensis BCC8398.</title>
        <authorList>
            <consortium name="The Broad Institute Genome Sequencing Platform"/>
            <person name="Cuomo C."/>
            <person name="Litvintseva A."/>
            <person name="Chen Y."/>
            <person name="Heitman J."/>
            <person name="Sun S."/>
            <person name="Springer D."/>
            <person name="Dromer F."/>
            <person name="Young S.K."/>
            <person name="Zeng Q."/>
            <person name="Gargeya S."/>
            <person name="Fitzgerald M."/>
            <person name="Abouelleil A."/>
            <person name="Alvarado L."/>
            <person name="Berlin A.M."/>
            <person name="Chapman S.B."/>
            <person name="Dewar J."/>
            <person name="Goldberg J."/>
            <person name="Griggs A."/>
            <person name="Gujja S."/>
            <person name="Hansen M."/>
            <person name="Howarth C."/>
            <person name="Imamovic A."/>
            <person name="Larimer J."/>
            <person name="McCowan C."/>
            <person name="Murphy C."/>
            <person name="Pearson M."/>
            <person name="Priest M."/>
            <person name="Roberts A."/>
            <person name="Saif S."/>
            <person name="Shea T."/>
            <person name="Sykes S."/>
            <person name="Wortman J."/>
            <person name="Nusbaum C."/>
            <person name="Birren B."/>
        </authorList>
    </citation>
    <scope>NUCLEOTIDE SEQUENCE [LARGE SCALE GENOMIC DNA]</scope>
    <source>
        <strain evidence="6 7">BCC8398</strain>
    </source>
</reference>
<dbReference type="Proteomes" id="UP000092666">
    <property type="component" value="Unassembled WGS sequence"/>
</dbReference>
<dbReference type="AlphaFoldDB" id="A0A1B9GQJ6"/>
<dbReference type="InterPro" id="IPR004547">
    <property type="entry name" value="Glucosamine6P_isomerase"/>
</dbReference>
<dbReference type="GO" id="GO:0019262">
    <property type="term" value="P:N-acetylneuraminate catabolic process"/>
    <property type="evidence" value="ECO:0007669"/>
    <property type="project" value="TreeGrafter"/>
</dbReference>
<proteinExistence type="inferred from homology"/>
<dbReference type="CDD" id="cd01399">
    <property type="entry name" value="GlcN6P_deaminase"/>
    <property type="match status" value="1"/>
</dbReference>
<accession>A0A1B9GQJ6</accession>
<evidence type="ECO:0000256" key="2">
    <source>
        <dbReference type="ARBA" id="ARBA00005526"/>
    </source>
</evidence>
<dbReference type="GO" id="GO:0006043">
    <property type="term" value="P:glucosamine catabolic process"/>
    <property type="evidence" value="ECO:0007669"/>
    <property type="project" value="TreeGrafter"/>
</dbReference>
<feature type="domain" description="Glucosamine/galactosamine-6-phosphate isomerase" evidence="5">
    <location>
        <begin position="8"/>
        <end position="252"/>
    </location>
</feature>
<gene>
    <name evidence="6" type="ORF">I316_05082</name>
</gene>
<dbReference type="PANTHER" id="PTHR11280:SF5">
    <property type="entry name" value="GLUCOSAMINE-6-PHOSPHATE ISOMERASE"/>
    <property type="match status" value="1"/>
</dbReference>
<organism evidence="6 7">
    <name type="scientific">Kwoniella heveanensis BCC8398</name>
    <dbReference type="NCBI Taxonomy" id="1296120"/>
    <lineage>
        <taxon>Eukaryota</taxon>
        <taxon>Fungi</taxon>
        <taxon>Dikarya</taxon>
        <taxon>Basidiomycota</taxon>
        <taxon>Agaricomycotina</taxon>
        <taxon>Tremellomycetes</taxon>
        <taxon>Tremellales</taxon>
        <taxon>Cryptococcaceae</taxon>
        <taxon>Kwoniella</taxon>
    </lineage>
</organism>
<dbReference type="PROSITE" id="PS01161">
    <property type="entry name" value="GLC_GALNAC_ISOMERASE"/>
    <property type="match status" value="1"/>
</dbReference>
<dbReference type="InterPro" id="IPR006148">
    <property type="entry name" value="Glc/Gal-6P_isomerase"/>
</dbReference>
<protein>
    <recommendedName>
        <fullName evidence="3">glucosamine-6-phosphate deaminase</fullName>
        <ecNumber evidence="3">3.5.99.6</ecNumber>
    </recommendedName>
</protein>
<dbReference type="GO" id="GO:0005737">
    <property type="term" value="C:cytoplasm"/>
    <property type="evidence" value="ECO:0007669"/>
    <property type="project" value="TreeGrafter"/>
</dbReference>
<keyword evidence="7" id="KW-1185">Reference proteome</keyword>
<evidence type="ECO:0000259" key="5">
    <source>
        <dbReference type="Pfam" id="PF01182"/>
    </source>
</evidence>
<dbReference type="GO" id="GO:0006046">
    <property type="term" value="P:N-acetylglucosamine catabolic process"/>
    <property type="evidence" value="ECO:0007669"/>
    <property type="project" value="TreeGrafter"/>
</dbReference>
<comment type="catalytic activity">
    <reaction evidence="1">
        <text>alpha-D-glucosamine 6-phosphate + H2O = beta-D-fructose 6-phosphate + NH4(+)</text>
        <dbReference type="Rhea" id="RHEA:12172"/>
        <dbReference type="ChEBI" id="CHEBI:15377"/>
        <dbReference type="ChEBI" id="CHEBI:28938"/>
        <dbReference type="ChEBI" id="CHEBI:57634"/>
        <dbReference type="ChEBI" id="CHEBI:75989"/>
        <dbReference type="EC" id="3.5.99.6"/>
    </reaction>
</comment>
<dbReference type="Pfam" id="PF01182">
    <property type="entry name" value="Glucosamine_iso"/>
    <property type="match status" value="1"/>
</dbReference>
<dbReference type="GO" id="GO:0042802">
    <property type="term" value="F:identical protein binding"/>
    <property type="evidence" value="ECO:0007669"/>
    <property type="project" value="TreeGrafter"/>
</dbReference>
<dbReference type="OrthoDB" id="7663298at2759"/>
<dbReference type="GO" id="GO:0004342">
    <property type="term" value="F:glucosamine-6-phosphate deaminase activity"/>
    <property type="evidence" value="ECO:0007669"/>
    <property type="project" value="UniProtKB-EC"/>
</dbReference>
<sequence>MHLQTFSTPEEASEAVANLIISRINAFGPTQHHKFVLGLPTGGTPTRVYEILAERCEASEISFEHVISVNLDEYVGLPPTHEQSYHHFMEEHFDIPPSQTHILPGVPIHPIQIITGTDPSAASEWESDLKAHQVSCAAYEALITYLGGINLLFMGIGANGHIGFNEPGSSFESRTRVVALNEGTWEANARFFEDKSRVPTHALSMGLGTILDAQEIIVLALGSNKAEAIRRAVEDGINHMTPASVLQQHERVTFVADSSAASGRKEDTKEHLKLQSQSQSHSMHLASHGAAKSLITNSTNPPIDAAIDTCTSTTGDHGQRTNARPIVTLLAKGEVLLDHSEEGDEGDSLPGL</sequence>
<dbReference type="EMBL" id="KV700126">
    <property type="protein sequence ID" value="OCF33340.1"/>
    <property type="molecule type" value="Genomic_DNA"/>
</dbReference>
<evidence type="ECO:0000313" key="6">
    <source>
        <dbReference type="EMBL" id="OCF33340.1"/>
    </source>
</evidence>
<name>A0A1B9GQJ6_9TREE</name>
<keyword evidence="4" id="KW-0378">Hydrolase</keyword>
<evidence type="ECO:0000256" key="4">
    <source>
        <dbReference type="ARBA" id="ARBA00022801"/>
    </source>
</evidence>
<dbReference type="GO" id="GO:0005975">
    <property type="term" value="P:carbohydrate metabolic process"/>
    <property type="evidence" value="ECO:0007669"/>
    <property type="project" value="InterPro"/>
</dbReference>
<evidence type="ECO:0000256" key="1">
    <source>
        <dbReference type="ARBA" id="ARBA00000644"/>
    </source>
</evidence>
<dbReference type="Gene3D" id="3.40.50.1360">
    <property type="match status" value="1"/>
</dbReference>
<dbReference type="InterPro" id="IPR037171">
    <property type="entry name" value="NagB/RpiA_transferase-like"/>
</dbReference>
<dbReference type="EC" id="3.5.99.6" evidence="3"/>
<dbReference type="STRING" id="1296120.A0A1B9GQJ6"/>